<name>A0AB39BZY1_9CAUD</name>
<organism evidence="1">
    <name type="scientific">Klebsiella phage RothC</name>
    <dbReference type="NCBI Taxonomy" id="3229748"/>
    <lineage>
        <taxon>Viruses</taxon>
        <taxon>Duplodnaviria</taxon>
        <taxon>Heunggongvirae</taxon>
        <taxon>Uroviricota</taxon>
        <taxon>Caudoviricetes</taxon>
        <taxon>Felixviridae</taxon>
        <taxon>Nakavirus</taxon>
        <taxon>Nakavirus sapi</taxon>
    </lineage>
</organism>
<dbReference type="EMBL" id="PP934563">
    <property type="protein sequence ID" value="XDI99227.1"/>
    <property type="molecule type" value="Genomic_DNA"/>
</dbReference>
<accession>A0AB39BZY1</accession>
<proteinExistence type="predicted"/>
<reference evidence="1" key="1">
    <citation type="submission" date="2024-06" db="EMBL/GenBank/DDBJ databases">
        <title>KlebPhaCol: A community-driven resource for collaborative research in Klebsiella.</title>
        <authorList>
            <person name="Rothschild-Rodriguez D."/>
            <person name="Lambon K.S."/>
            <person name="Nobrega F.L."/>
        </authorList>
    </citation>
    <scope>NUCLEOTIDE SEQUENCE</scope>
</reference>
<protein>
    <submittedName>
        <fullName evidence="1">Uncharacterized protein</fullName>
    </submittedName>
</protein>
<sequence length="39" mass="4754">MHTKRSHPLERYPFRKEILEKICAFLNISQKKLRNLKVS</sequence>
<evidence type="ECO:0000313" key="1">
    <source>
        <dbReference type="EMBL" id="XDI99227.1"/>
    </source>
</evidence>